<keyword evidence="1" id="KW-0449">Lipoprotein</keyword>
<dbReference type="InterPro" id="IPR041662">
    <property type="entry name" value="SusD-like_2"/>
</dbReference>
<dbReference type="Gene3D" id="1.25.40.390">
    <property type="match status" value="1"/>
</dbReference>
<organism evidence="1 2">
    <name type="scientific">Flammeovirga aprica JL-4</name>
    <dbReference type="NCBI Taxonomy" id="694437"/>
    <lineage>
        <taxon>Bacteria</taxon>
        <taxon>Pseudomonadati</taxon>
        <taxon>Bacteroidota</taxon>
        <taxon>Cytophagia</taxon>
        <taxon>Cytophagales</taxon>
        <taxon>Flammeovirgaceae</taxon>
        <taxon>Flammeovirga</taxon>
    </lineage>
</organism>
<dbReference type="EMBL" id="JABANE010000009">
    <property type="protein sequence ID" value="NME67320.1"/>
    <property type="molecule type" value="Genomic_DNA"/>
</dbReference>
<protein>
    <submittedName>
        <fullName evidence="1">SusD/RagB family nutrient-binding outer membrane lipoprotein</fullName>
    </submittedName>
</protein>
<keyword evidence="2" id="KW-1185">Reference proteome</keyword>
<dbReference type="PROSITE" id="PS51257">
    <property type="entry name" value="PROKAR_LIPOPROTEIN"/>
    <property type="match status" value="1"/>
</dbReference>
<comment type="caution">
    <text evidence="1">The sequence shown here is derived from an EMBL/GenBank/DDBJ whole genome shotgun (WGS) entry which is preliminary data.</text>
</comment>
<evidence type="ECO:0000313" key="1">
    <source>
        <dbReference type="EMBL" id="NME67320.1"/>
    </source>
</evidence>
<proteinExistence type="predicted"/>
<reference evidence="1 2" key="1">
    <citation type="submission" date="2020-04" db="EMBL/GenBank/DDBJ databases">
        <title>Flammeovirga sp. SR4, a novel species isolated from seawater.</title>
        <authorList>
            <person name="Wang X."/>
        </authorList>
    </citation>
    <scope>NUCLEOTIDE SEQUENCE [LARGE SCALE GENOMIC DNA]</scope>
    <source>
        <strain evidence="1 2">ATCC 23126</strain>
    </source>
</reference>
<gene>
    <name evidence="1" type="ORF">HHU12_05030</name>
</gene>
<accession>A0A7X9RSJ9</accession>
<dbReference type="SUPFAM" id="SSF48452">
    <property type="entry name" value="TPR-like"/>
    <property type="match status" value="1"/>
</dbReference>
<dbReference type="AlphaFoldDB" id="A0A7X9RSJ9"/>
<sequence length="501" mass="56056">MEKFKYIKLLLIGVMISLASCSEDVLDEINRNPNNPLDTPSQFVITDAMNASLVRVANGDYAFYASLFIEHQVGVFNQFHQAEIRLDASLTQATTYNSAWVGSYQAMRNLKDVIAKCSEGGAEVGNNHTLGVAQILMAYNLSVVTDMCGDIPWSQALDPVNYLRPDLDKQEAIYTDIFKLLDDGVANLEKDNDGNYDAIGVHDMIYGNLRPTSSNGNDQVSWRQAWVKLAWGLRARFTMRLSHKTPNYADVLAHAAKSFTSAADEAKSTYNGSTSYNPYYLMYTQRDYYGSSQSMRNNMDDNDPRIANYFIPYPKSDPADEKLEFAPNGDIDQIQGVYGISSYFNNRTENTFIMSYHELLFLIAEATARNNGSAAEIQTATVAAVRAALASASIAQADIDAYITYIEGNKTFDVDYVMKEKYISQYISESLEAYNDYRRLKAMNGGTVPTYVTFLNPQPAKFPLRMTYGADDVNNNQNVRDALGDGQYVYTENVWWAGGSR</sequence>
<dbReference type="InterPro" id="IPR011990">
    <property type="entry name" value="TPR-like_helical_dom_sf"/>
</dbReference>
<dbReference type="Pfam" id="PF12771">
    <property type="entry name" value="SusD-like_2"/>
    <property type="match status" value="1"/>
</dbReference>
<dbReference type="RefSeq" id="WP_169655576.1">
    <property type="nucleotide sequence ID" value="NZ_JABANE010000009.1"/>
</dbReference>
<evidence type="ECO:0000313" key="2">
    <source>
        <dbReference type="Proteomes" id="UP000576082"/>
    </source>
</evidence>
<name>A0A7X9RSJ9_9BACT</name>
<dbReference type="Proteomes" id="UP000576082">
    <property type="component" value="Unassembled WGS sequence"/>
</dbReference>